<reference evidence="3" key="4">
    <citation type="submission" date="2025-05" db="UniProtKB">
        <authorList>
            <consortium name="EnsemblFungi"/>
        </authorList>
    </citation>
    <scope>IDENTIFICATION</scope>
    <source>
        <strain evidence="3">isolate 1-1 / race 1 (BBBD)</strain>
    </source>
</reference>
<reference evidence="2" key="1">
    <citation type="submission" date="2009-11" db="EMBL/GenBank/DDBJ databases">
        <authorList>
            <consortium name="The Broad Institute Genome Sequencing Platform"/>
            <person name="Ward D."/>
            <person name="Feldgarden M."/>
            <person name="Earl A."/>
            <person name="Young S.K."/>
            <person name="Zeng Q."/>
            <person name="Koehrsen M."/>
            <person name="Alvarado L."/>
            <person name="Berlin A."/>
            <person name="Bochicchio J."/>
            <person name="Borenstein D."/>
            <person name="Chapman S.B."/>
            <person name="Chen Z."/>
            <person name="Engels R."/>
            <person name="Freedman E."/>
            <person name="Gellesch M."/>
            <person name="Goldberg J."/>
            <person name="Griggs A."/>
            <person name="Gujja S."/>
            <person name="Heilman E."/>
            <person name="Heiman D."/>
            <person name="Hepburn T."/>
            <person name="Howarth C."/>
            <person name="Jen D."/>
            <person name="Larson L."/>
            <person name="Lewis B."/>
            <person name="Mehta T."/>
            <person name="Park D."/>
            <person name="Pearson M."/>
            <person name="Roberts A."/>
            <person name="Saif S."/>
            <person name="Shea T."/>
            <person name="Shenoy N."/>
            <person name="Sisk P."/>
            <person name="Stolte C."/>
            <person name="Sykes S."/>
            <person name="Thomson T."/>
            <person name="Walk T."/>
            <person name="White J."/>
            <person name="Yandava C."/>
            <person name="Izard J."/>
            <person name="Baranova O.V."/>
            <person name="Blanton J.M."/>
            <person name="Tanner A.C."/>
            <person name="Dewhirst F.E."/>
            <person name="Haas B."/>
            <person name="Nusbaum C."/>
            <person name="Birren B."/>
        </authorList>
    </citation>
    <scope>NUCLEOTIDE SEQUENCE [LARGE SCALE GENOMIC DNA]</scope>
    <source>
        <strain evidence="2">1-1 BBBD Race 1</strain>
    </source>
</reference>
<dbReference type="AlphaFoldDB" id="A0A180FWE3"/>
<dbReference type="Proteomes" id="UP000005240">
    <property type="component" value="Unassembled WGS sequence"/>
</dbReference>
<dbReference type="VEuPathDB" id="FungiDB:PTTG_31106"/>
<dbReference type="EnsemblFungi" id="PTTG_31106-t43_1">
    <property type="protein sequence ID" value="PTTG_31106-t43_1-p1"/>
    <property type="gene ID" value="PTTG_31106"/>
</dbReference>
<evidence type="ECO:0000313" key="4">
    <source>
        <dbReference type="Proteomes" id="UP000005240"/>
    </source>
</evidence>
<organism evidence="2">
    <name type="scientific">Puccinia triticina (isolate 1-1 / race 1 (BBBD))</name>
    <name type="common">Brown leaf rust fungus</name>
    <dbReference type="NCBI Taxonomy" id="630390"/>
    <lineage>
        <taxon>Eukaryota</taxon>
        <taxon>Fungi</taxon>
        <taxon>Dikarya</taxon>
        <taxon>Basidiomycota</taxon>
        <taxon>Pucciniomycotina</taxon>
        <taxon>Pucciniomycetes</taxon>
        <taxon>Pucciniales</taxon>
        <taxon>Pucciniaceae</taxon>
        <taxon>Puccinia</taxon>
    </lineage>
</organism>
<name>A0A180FWE3_PUCT1</name>
<keyword evidence="4" id="KW-1185">Reference proteome</keyword>
<evidence type="ECO:0000313" key="3">
    <source>
        <dbReference type="EnsemblFungi" id="PTTG_31106-t43_1-p1"/>
    </source>
</evidence>
<accession>A0A180FWE3</accession>
<feature type="non-terminal residue" evidence="2">
    <location>
        <position position="52"/>
    </location>
</feature>
<dbReference type="EMBL" id="ADAS02013471">
    <property type="protein sequence ID" value="OAV84731.1"/>
    <property type="molecule type" value="Genomic_DNA"/>
</dbReference>
<gene>
    <name evidence="2" type="ORF">PTTG_31106</name>
</gene>
<reference evidence="2" key="2">
    <citation type="submission" date="2016-05" db="EMBL/GenBank/DDBJ databases">
        <title>Comparative analysis highlights variable genome content of wheat rusts and divergence of the mating loci.</title>
        <authorList>
            <person name="Cuomo C.A."/>
            <person name="Bakkeren G."/>
            <person name="Szabo L."/>
            <person name="Khalil H."/>
            <person name="Joly D."/>
            <person name="Goldberg J."/>
            <person name="Young S."/>
            <person name="Zeng Q."/>
            <person name="Fellers J."/>
        </authorList>
    </citation>
    <scope>NUCLEOTIDE SEQUENCE [LARGE SCALE GENOMIC DNA]</scope>
    <source>
        <strain evidence="2">1-1 BBBD Race 1</strain>
    </source>
</reference>
<protein>
    <submittedName>
        <fullName evidence="2 3">Uncharacterized protein</fullName>
    </submittedName>
</protein>
<proteinExistence type="predicted"/>
<reference evidence="3 4" key="3">
    <citation type="journal article" date="2017" name="G3 (Bethesda)">
        <title>Comparative analysis highlights variable genome content of wheat rusts and divergence of the mating loci.</title>
        <authorList>
            <person name="Cuomo C.A."/>
            <person name="Bakkeren G."/>
            <person name="Khalil H.B."/>
            <person name="Panwar V."/>
            <person name="Joly D."/>
            <person name="Linning R."/>
            <person name="Sakthikumar S."/>
            <person name="Song X."/>
            <person name="Adiconis X."/>
            <person name="Fan L."/>
            <person name="Goldberg J.M."/>
            <person name="Levin J.Z."/>
            <person name="Young S."/>
            <person name="Zeng Q."/>
            <person name="Anikster Y."/>
            <person name="Bruce M."/>
            <person name="Wang M."/>
            <person name="Yin C."/>
            <person name="McCallum B."/>
            <person name="Szabo L.J."/>
            <person name="Hulbert S."/>
            <person name="Chen X."/>
            <person name="Fellers J.P."/>
        </authorList>
    </citation>
    <scope>NUCLEOTIDE SEQUENCE</scope>
    <source>
        <strain evidence="3">isolate 1-1 / race 1 (BBBD)</strain>
        <strain evidence="4">Isolate 1-1 / race 1 (BBBD)</strain>
    </source>
</reference>
<feature type="compositionally biased region" description="Pro residues" evidence="1">
    <location>
        <begin position="30"/>
        <end position="45"/>
    </location>
</feature>
<evidence type="ECO:0000313" key="2">
    <source>
        <dbReference type="EMBL" id="OAV84731.1"/>
    </source>
</evidence>
<feature type="region of interest" description="Disordered" evidence="1">
    <location>
        <begin position="1"/>
        <end position="52"/>
    </location>
</feature>
<evidence type="ECO:0000256" key="1">
    <source>
        <dbReference type="SAM" id="MobiDB-lite"/>
    </source>
</evidence>
<sequence length="52" mass="5265">MGSGTLAPPPAYGHQIGSILLASNTHAHRPPPPIPTTTRSSPPPNTTTTGPI</sequence>